<evidence type="ECO:0000256" key="2">
    <source>
        <dbReference type="ARBA" id="ARBA00022980"/>
    </source>
</evidence>
<dbReference type="PANTHER" id="PTHR11620">
    <property type="entry name" value="60S RIBOSOMAL PROTEIN L23A"/>
    <property type="match status" value="1"/>
</dbReference>
<keyword evidence="4" id="KW-0699">rRNA-binding</keyword>
<dbReference type="GO" id="GO:0003735">
    <property type="term" value="F:structural constituent of ribosome"/>
    <property type="evidence" value="ECO:0007669"/>
    <property type="project" value="InterPro"/>
</dbReference>
<dbReference type="GO" id="GO:1990904">
    <property type="term" value="C:ribonucleoprotein complex"/>
    <property type="evidence" value="ECO:0007669"/>
    <property type="project" value="UniProtKB-KW"/>
</dbReference>
<dbReference type="AlphaFoldDB" id="A0A2H0WRZ9"/>
<evidence type="ECO:0000256" key="4">
    <source>
        <dbReference type="HAMAP-Rule" id="MF_01369"/>
    </source>
</evidence>
<evidence type="ECO:0000256" key="1">
    <source>
        <dbReference type="ARBA" id="ARBA00006700"/>
    </source>
</evidence>
<dbReference type="GO" id="GO:0005840">
    <property type="term" value="C:ribosome"/>
    <property type="evidence" value="ECO:0007669"/>
    <property type="project" value="UniProtKB-KW"/>
</dbReference>
<evidence type="ECO:0000256" key="3">
    <source>
        <dbReference type="ARBA" id="ARBA00023274"/>
    </source>
</evidence>
<dbReference type="InterPro" id="IPR013025">
    <property type="entry name" value="Ribosomal_uL23-like"/>
</dbReference>
<keyword evidence="2 4" id="KW-0689">Ribosomal protein</keyword>
<comment type="caution">
    <text evidence="5">The sequence shown here is derived from an EMBL/GenBank/DDBJ whole genome shotgun (WGS) entry which is preliminary data.</text>
</comment>
<dbReference type="InterPro" id="IPR012677">
    <property type="entry name" value="Nucleotide-bd_a/b_plait_sf"/>
</dbReference>
<dbReference type="Gene3D" id="3.30.70.330">
    <property type="match status" value="1"/>
</dbReference>
<proteinExistence type="inferred from homology"/>
<gene>
    <name evidence="4" type="primary">rplW</name>
    <name evidence="5" type="ORF">COT63_00065</name>
</gene>
<keyword evidence="3 4" id="KW-0687">Ribonucleoprotein</keyword>
<dbReference type="Pfam" id="PF00276">
    <property type="entry name" value="Ribosomal_L23"/>
    <property type="match status" value="1"/>
</dbReference>
<organism evidence="5 6">
    <name type="scientific">Candidatus Shapirobacteria bacterium CG09_land_8_20_14_0_10_38_17</name>
    <dbReference type="NCBI Taxonomy" id="1974884"/>
    <lineage>
        <taxon>Bacteria</taxon>
        <taxon>Candidatus Shapironibacteriota</taxon>
    </lineage>
</organism>
<evidence type="ECO:0000313" key="5">
    <source>
        <dbReference type="EMBL" id="PIS15413.1"/>
    </source>
</evidence>
<dbReference type="InterPro" id="IPR012678">
    <property type="entry name" value="Ribosomal_uL23/eL15/eS24_sf"/>
</dbReference>
<comment type="function">
    <text evidence="4">One of the early assembly proteins it binds 23S rRNA. One of the proteins that surrounds the polypeptide exit tunnel on the outside of the ribosome. Forms the main docking site for trigger factor binding to the ribosome.</text>
</comment>
<keyword evidence="4" id="KW-0694">RNA-binding</keyword>
<dbReference type="GO" id="GO:0019843">
    <property type="term" value="F:rRNA binding"/>
    <property type="evidence" value="ECO:0007669"/>
    <property type="project" value="UniProtKB-UniRule"/>
</dbReference>
<dbReference type="NCBIfam" id="NF004363">
    <property type="entry name" value="PRK05738.2-4"/>
    <property type="match status" value="1"/>
</dbReference>
<name>A0A2H0WRZ9_9BACT</name>
<dbReference type="Proteomes" id="UP000231282">
    <property type="component" value="Unassembled WGS sequence"/>
</dbReference>
<accession>A0A2H0WRZ9</accession>
<sequence>MDLKMIIKKPLITEKAMSKAQENRYTLIVDQKANKGQIKEAVRRFLKVEPIKVWTIKIKGEERWSSGRRRKIKTANFKKAIVELKKGQKLDFYESLEKSK</sequence>
<comment type="similarity">
    <text evidence="1 4">Belongs to the universal ribosomal protein uL23 family.</text>
</comment>
<protein>
    <recommendedName>
        <fullName evidence="4">Large ribosomal subunit protein uL23</fullName>
    </recommendedName>
</protein>
<reference evidence="6" key="1">
    <citation type="submission" date="2017-09" db="EMBL/GenBank/DDBJ databases">
        <title>Depth-based differentiation of microbial function through sediment-hosted aquifers and enrichment of novel symbionts in the deep terrestrial subsurface.</title>
        <authorList>
            <person name="Probst A.J."/>
            <person name="Ladd B."/>
            <person name="Jarett J.K."/>
            <person name="Geller-Mcgrath D.E."/>
            <person name="Sieber C.M.K."/>
            <person name="Emerson J.B."/>
            <person name="Anantharaman K."/>
            <person name="Thomas B.C."/>
            <person name="Malmstrom R."/>
            <person name="Stieglmeier M."/>
            <person name="Klingl A."/>
            <person name="Woyke T."/>
            <person name="Ryan C.M."/>
            <person name="Banfield J.F."/>
        </authorList>
    </citation>
    <scope>NUCLEOTIDE SEQUENCE [LARGE SCALE GENOMIC DNA]</scope>
</reference>
<evidence type="ECO:0000313" key="6">
    <source>
        <dbReference type="Proteomes" id="UP000231282"/>
    </source>
</evidence>
<dbReference type="HAMAP" id="MF_01369_B">
    <property type="entry name" value="Ribosomal_uL23_B"/>
    <property type="match status" value="1"/>
</dbReference>
<comment type="subunit">
    <text evidence="4">Part of the 50S ribosomal subunit. Contacts protein L29, and trigger factor when it is bound to the ribosome.</text>
</comment>
<dbReference type="SUPFAM" id="SSF54189">
    <property type="entry name" value="Ribosomal proteins S24e, L23 and L15e"/>
    <property type="match status" value="1"/>
</dbReference>
<dbReference type="EMBL" id="PEZH01000002">
    <property type="protein sequence ID" value="PIS15413.1"/>
    <property type="molecule type" value="Genomic_DNA"/>
</dbReference>
<dbReference type="GO" id="GO:0006412">
    <property type="term" value="P:translation"/>
    <property type="evidence" value="ECO:0007669"/>
    <property type="project" value="UniProtKB-UniRule"/>
</dbReference>